<evidence type="ECO:0000313" key="1">
    <source>
        <dbReference type="EMBL" id="KAK2898671.1"/>
    </source>
</evidence>
<dbReference type="EMBL" id="JAUYZG010000009">
    <property type="protein sequence ID" value="KAK2898671.1"/>
    <property type="molecule type" value="Genomic_DNA"/>
</dbReference>
<proteinExistence type="predicted"/>
<name>A0AA88Q3F8_9TELE</name>
<gene>
    <name evidence="1" type="ORF">Q8A67_010089</name>
</gene>
<organism evidence="1 2">
    <name type="scientific">Cirrhinus molitorella</name>
    <name type="common">mud carp</name>
    <dbReference type="NCBI Taxonomy" id="172907"/>
    <lineage>
        <taxon>Eukaryota</taxon>
        <taxon>Metazoa</taxon>
        <taxon>Chordata</taxon>
        <taxon>Craniata</taxon>
        <taxon>Vertebrata</taxon>
        <taxon>Euteleostomi</taxon>
        <taxon>Actinopterygii</taxon>
        <taxon>Neopterygii</taxon>
        <taxon>Teleostei</taxon>
        <taxon>Ostariophysi</taxon>
        <taxon>Cypriniformes</taxon>
        <taxon>Cyprinidae</taxon>
        <taxon>Labeoninae</taxon>
        <taxon>Labeonini</taxon>
        <taxon>Cirrhinus</taxon>
    </lineage>
</organism>
<dbReference type="PANTHER" id="PTHR15193">
    <property type="entry name" value="CD83 ANTIGEN"/>
    <property type="match status" value="1"/>
</dbReference>
<comment type="caution">
    <text evidence="1">The sequence shown here is derived from an EMBL/GenBank/DDBJ whole genome shotgun (WGS) entry which is preliminary data.</text>
</comment>
<evidence type="ECO:0000313" key="2">
    <source>
        <dbReference type="Proteomes" id="UP001187343"/>
    </source>
</evidence>
<protein>
    <submittedName>
        <fullName evidence="1">Uncharacterized protein</fullName>
    </submittedName>
</protein>
<sequence length="129" mass="14652">MLHIYLLIFHLIQLSVSTKEHEWIKIPCPANIEQGVKYRKISWYKVEEGSDVLTGLVLKDLLKNTTILYKFANHSYEVGEDNSLLVPGSAEVGCAIYRCTLWPPLGHYIQEANTEYDSADCIKPQLQAA</sequence>
<accession>A0AA88Q3F8</accession>
<keyword evidence="2" id="KW-1185">Reference proteome</keyword>
<dbReference type="Proteomes" id="UP001187343">
    <property type="component" value="Unassembled WGS sequence"/>
</dbReference>
<reference evidence="1" key="1">
    <citation type="submission" date="2023-08" db="EMBL/GenBank/DDBJ databases">
        <title>Chromosome-level Genome Assembly of mud carp (Cirrhinus molitorella).</title>
        <authorList>
            <person name="Liu H."/>
        </authorList>
    </citation>
    <scope>NUCLEOTIDE SEQUENCE</scope>
    <source>
        <strain evidence="1">Prfri</strain>
        <tissue evidence="1">Muscle</tissue>
    </source>
</reference>
<dbReference type="AlphaFoldDB" id="A0AA88Q3F8"/>
<dbReference type="PANTHER" id="PTHR15193:SF1">
    <property type="entry name" value="CD83 ANTIGEN"/>
    <property type="match status" value="1"/>
</dbReference>